<dbReference type="InterPro" id="IPR029070">
    <property type="entry name" value="Chitinase_insertion_sf"/>
</dbReference>
<comment type="caution">
    <text evidence="2">The sequence shown here is derived from an EMBL/GenBank/DDBJ whole genome shotgun (WGS) entry which is preliminary data.</text>
</comment>
<dbReference type="SMART" id="SM00636">
    <property type="entry name" value="Glyco_18"/>
    <property type="match status" value="1"/>
</dbReference>
<dbReference type="AlphaFoldDB" id="A0A1F7GV61"/>
<dbReference type="InterPro" id="IPR017853">
    <property type="entry name" value="GH"/>
</dbReference>
<dbReference type="PANTHER" id="PTHR46066">
    <property type="entry name" value="CHITINASE DOMAIN-CONTAINING PROTEIN 1 FAMILY MEMBER"/>
    <property type="match status" value="1"/>
</dbReference>
<reference evidence="2 3" key="1">
    <citation type="journal article" date="2016" name="Nat. Commun.">
        <title>Thousands of microbial genomes shed light on interconnected biogeochemical processes in an aquifer system.</title>
        <authorList>
            <person name="Anantharaman K."/>
            <person name="Brown C.T."/>
            <person name="Hug L.A."/>
            <person name="Sharon I."/>
            <person name="Castelle C.J."/>
            <person name="Probst A.J."/>
            <person name="Thomas B.C."/>
            <person name="Singh A."/>
            <person name="Wilkins M.J."/>
            <person name="Karaoz U."/>
            <person name="Brodie E.L."/>
            <person name="Williams K.H."/>
            <person name="Hubbard S.S."/>
            <person name="Banfield J.F."/>
        </authorList>
    </citation>
    <scope>NUCLEOTIDE SEQUENCE [LARGE SCALE GENOMIC DNA]</scope>
</reference>
<protein>
    <recommendedName>
        <fullName evidence="1">GH18 domain-containing protein</fullName>
    </recommendedName>
</protein>
<dbReference type="Gene3D" id="3.20.20.80">
    <property type="entry name" value="Glycosidases"/>
    <property type="match status" value="1"/>
</dbReference>
<organism evidence="2 3">
    <name type="scientific">Candidatus Roizmanbacteria bacterium RIFCSPHIGHO2_02_FULL_37_24</name>
    <dbReference type="NCBI Taxonomy" id="1802037"/>
    <lineage>
        <taxon>Bacteria</taxon>
        <taxon>Candidatus Roizmaniibacteriota</taxon>
    </lineage>
</organism>
<proteinExistence type="predicted"/>
<dbReference type="InterPro" id="IPR011583">
    <property type="entry name" value="Chitinase_II/V-like_cat"/>
</dbReference>
<feature type="domain" description="GH18" evidence="1">
    <location>
        <begin position="67"/>
        <end position="382"/>
    </location>
</feature>
<evidence type="ECO:0000313" key="2">
    <source>
        <dbReference type="EMBL" id="OGK22664.1"/>
    </source>
</evidence>
<gene>
    <name evidence="2" type="ORF">A3C24_00545</name>
</gene>
<sequence>MTRKRKGNYKKRFIFLLLVGALVIIGLYSTKNLYQKTIVDIPKITKIQQLISPIPTQTNSFQLFSTSLFVPYWTLKNTEFNSPISLQDGGFKSQINTLIYFGITPTETEINKNEPGFYNLSTFSISKNSYRALLTIRMSNEDVTSTILENETSQKTIIQETLEIASQYDFDGIVLDLEHSVLPTSDIIQQITDFVETFSLQTKQQELTFGMTIYGDTYYRQRPYDLKALDQYVDQFYIMAYDFHKSYGEPGPNFPLKGKEIYGYDMEIMIRQLISDIDAQKLTILFGLFGYDWSVDDQNRPLKPAQSLTLRQIKNRFLESCPFTPCSIQRDNLSAETSIQYADETGQKHVVWFEDETSVGEKVTFLNSNSISNIGYWAWGYY</sequence>
<accession>A0A1F7GV61</accession>
<dbReference type="GO" id="GO:0005975">
    <property type="term" value="P:carbohydrate metabolic process"/>
    <property type="evidence" value="ECO:0007669"/>
    <property type="project" value="InterPro"/>
</dbReference>
<evidence type="ECO:0000313" key="3">
    <source>
        <dbReference type="Proteomes" id="UP000177159"/>
    </source>
</evidence>
<dbReference type="PANTHER" id="PTHR46066:SF2">
    <property type="entry name" value="CHITINASE DOMAIN-CONTAINING PROTEIN 1"/>
    <property type="match status" value="1"/>
</dbReference>
<dbReference type="SUPFAM" id="SSF51445">
    <property type="entry name" value="(Trans)glycosidases"/>
    <property type="match status" value="1"/>
</dbReference>
<dbReference type="PROSITE" id="PS51910">
    <property type="entry name" value="GH18_2"/>
    <property type="match status" value="1"/>
</dbReference>
<dbReference type="Pfam" id="PF00704">
    <property type="entry name" value="Glyco_hydro_18"/>
    <property type="match status" value="1"/>
</dbReference>
<dbReference type="Gene3D" id="3.10.50.10">
    <property type="match status" value="1"/>
</dbReference>
<dbReference type="GO" id="GO:0008061">
    <property type="term" value="F:chitin binding"/>
    <property type="evidence" value="ECO:0007669"/>
    <property type="project" value="InterPro"/>
</dbReference>
<name>A0A1F7GV61_9BACT</name>
<dbReference type="Proteomes" id="UP000177159">
    <property type="component" value="Unassembled WGS sequence"/>
</dbReference>
<dbReference type="EMBL" id="MFZM01000037">
    <property type="protein sequence ID" value="OGK22664.1"/>
    <property type="molecule type" value="Genomic_DNA"/>
</dbReference>
<dbReference type="InterPro" id="IPR001223">
    <property type="entry name" value="Glyco_hydro18_cat"/>
</dbReference>
<evidence type="ECO:0000259" key="1">
    <source>
        <dbReference type="PROSITE" id="PS51910"/>
    </source>
</evidence>